<sequence>MSHSPPMFDIIVFGATSFVGQIISRYLVDQYGVDGSVKWAIAGRSESKLAALRVAMGDSARNLPLIVADAQSADSLTRLCTQTTVVMSTVGPYALYGEPLVKACVETGTDYCDLTGEAHWIKRMIDRYERLARQTGARIVHCCGYDSIPSDMGVYFLQQQAQERFGQYCSSVHMRVKSAKGGASGGTIASVLNLVNEASTDSALRRELANPYSICPAVDYVRPKQKPIMSVAYDDDAKAWIAPFVMAAINERVVQRSNALLHYHKYFMYNEAMLTGKGPLGYFGSVAITAGIGGFMLAAAVSPLQRIIKRFLPKPGDGPGPEAQQNGYFVHDVYGHTDSGETLKIRVSGDRDPGYGSTAKMISEAGVLLAQGTSKADKAGGFYTPAAIFGAKLIQRLQNFSGMKFEVIESN</sequence>
<name>A0A2K8Z1Z2_9BACT</name>
<dbReference type="Proteomes" id="UP000232883">
    <property type="component" value="Chromosome"/>
</dbReference>
<dbReference type="EMBL" id="CP025096">
    <property type="protein sequence ID" value="AUD03844.1"/>
    <property type="molecule type" value="Genomic_DNA"/>
</dbReference>
<dbReference type="RefSeq" id="WP_100989911.1">
    <property type="nucleotide sequence ID" value="NZ_CP025096.1"/>
</dbReference>
<keyword evidence="2" id="KW-1133">Transmembrane helix</keyword>
<keyword evidence="2" id="KW-0472">Membrane</keyword>
<comment type="similarity">
    <text evidence="1">Belongs to the saccharopine dehydrogenase family. Enoyl reductase subfamily.</text>
</comment>
<dbReference type="InterPro" id="IPR051276">
    <property type="entry name" value="Saccharopine_DH-like_oxidrdct"/>
</dbReference>
<organism evidence="4 5">
    <name type="scientific">Spirosoma pollinicola</name>
    <dbReference type="NCBI Taxonomy" id="2057025"/>
    <lineage>
        <taxon>Bacteria</taxon>
        <taxon>Pseudomonadati</taxon>
        <taxon>Bacteroidota</taxon>
        <taxon>Cytophagia</taxon>
        <taxon>Cytophagales</taxon>
        <taxon>Cytophagaceae</taxon>
        <taxon>Spirosoma</taxon>
    </lineage>
</organism>
<accession>A0A2K8Z1Z2</accession>
<feature type="transmembrane region" description="Helical" evidence="2">
    <location>
        <begin position="280"/>
        <end position="301"/>
    </location>
</feature>
<dbReference type="InterPro" id="IPR005097">
    <property type="entry name" value="Sacchrp_dh_NADP-bd"/>
</dbReference>
<evidence type="ECO:0000313" key="4">
    <source>
        <dbReference type="EMBL" id="AUD03844.1"/>
    </source>
</evidence>
<gene>
    <name evidence="4" type="ORF">CWM47_19635</name>
</gene>
<protein>
    <submittedName>
        <fullName evidence="4">Saccharopine dehydrogenase</fullName>
    </submittedName>
</protein>
<proteinExistence type="inferred from homology"/>
<dbReference type="FunFam" id="3.40.50.720:FF:000413">
    <property type="entry name" value="Trans-acting enoyl reductase"/>
    <property type="match status" value="1"/>
</dbReference>
<dbReference type="PANTHER" id="PTHR12286:SF5">
    <property type="entry name" value="SACCHAROPINE DEHYDROGENASE-LIKE OXIDOREDUCTASE"/>
    <property type="match status" value="1"/>
</dbReference>
<evidence type="ECO:0000313" key="5">
    <source>
        <dbReference type="Proteomes" id="UP000232883"/>
    </source>
</evidence>
<dbReference type="GO" id="GO:0005886">
    <property type="term" value="C:plasma membrane"/>
    <property type="evidence" value="ECO:0007669"/>
    <property type="project" value="TreeGrafter"/>
</dbReference>
<evidence type="ECO:0000256" key="1">
    <source>
        <dbReference type="ARBA" id="ARBA00010591"/>
    </source>
</evidence>
<dbReference type="Pfam" id="PF03435">
    <property type="entry name" value="Sacchrp_dh_NADP"/>
    <property type="match status" value="1"/>
</dbReference>
<dbReference type="Gene3D" id="3.40.50.720">
    <property type="entry name" value="NAD(P)-binding Rossmann-like Domain"/>
    <property type="match status" value="1"/>
</dbReference>
<evidence type="ECO:0000256" key="2">
    <source>
        <dbReference type="SAM" id="Phobius"/>
    </source>
</evidence>
<keyword evidence="5" id="KW-1185">Reference proteome</keyword>
<dbReference type="GO" id="GO:0009247">
    <property type="term" value="P:glycolipid biosynthetic process"/>
    <property type="evidence" value="ECO:0007669"/>
    <property type="project" value="TreeGrafter"/>
</dbReference>
<dbReference type="SUPFAM" id="SSF51735">
    <property type="entry name" value="NAD(P)-binding Rossmann-fold domains"/>
    <property type="match status" value="1"/>
</dbReference>
<dbReference type="OrthoDB" id="623995at2"/>
<dbReference type="KEGG" id="spir:CWM47_19635"/>
<feature type="domain" description="Saccharopine dehydrogenase NADP binding" evidence="3">
    <location>
        <begin position="10"/>
        <end position="139"/>
    </location>
</feature>
<dbReference type="PANTHER" id="PTHR12286">
    <property type="entry name" value="SACCHAROPINE DEHYDROGENASE-LIKE OXIDOREDUCTASE"/>
    <property type="match status" value="1"/>
</dbReference>
<reference evidence="4 5" key="1">
    <citation type="submission" date="2017-11" db="EMBL/GenBank/DDBJ databases">
        <title>Taxonomic description and genome sequences of Spirosoma HA7 sp. nov., isolated from pollen microhabitat of Corylus avellana.</title>
        <authorList>
            <person name="Ambika Manirajan B."/>
            <person name="Suarez C."/>
            <person name="Ratering S."/>
            <person name="Geissler-Plaum R."/>
            <person name="Cardinale M."/>
            <person name="Sylvia S."/>
        </authorList>
    </citation>
    <scope>NUCLEOTIDE SEQUENCE [LARGE SCALE GENOMIC DNA]</scope>
    <source>
        <strain evidence="4 5">HA7</strain>
    </source>
</reference>
<evidence type="ECO:0000259" key="3">
    <source>
        <dbReference type="Pfam" id="PF03435"/>
    </source>
</evidence>
<dbReference type="AlphaFoldDB" id="A0A2K8Z1Z2"/>
<dbReference type="InterPro" id="IPR036291">
    <property type="entry name" value="NAD(P)-bd_dom_sf"/>
</dbReference>
<keyword evidence="2" id="KW-0812">Transmembrane</keyword>